<evidence type="ECO:0000313" key="2">
    <source>
        <dbReference type="Proteomes" id="UP001652431"/>
    </source>
</evidence>
<evidence type="ECO:0000313" key="1">
    <source>
        <dbReference type="EMBL" id="MCU6687580.1"/>
    </source>
</evidence>
<name>A0ABT2RQ83_9FIRM</name>
<reference evidence="1 2" key="1">
    <citation type="journal article" date="2021" name="ISME Commun">
        <title>Automated analysis of genomic sequences facilitates high-throughput and comprehensive description of bacteria.</title>
        <authorList>
            <person name="Hitch T.C.A."/>
        </authorList>
    </citation>
    <scope>NUCLEOTIDE SEQUENCE [LARGE SCALE GENOMIC DNA]</scope>
    <source>
        <strain evidence="1 2">Sanger_03</strain>
    </source>
</reference>
<dbReference type="RefSeq" id="WP_158371322.1">
    <property type="nucleotide sequence ID" value="NZ_JAOQJU010000022.1"/>
</dbReference>
<dbReference type="Proteomes" id="UP001652431">
    <property type="component" value="Unassembled WGS sequence"/>
</dbReference>
<dbReference type="EMBL" id="JAOQJU010000022">
    <property type="protein sequence ID" value="MCU6687580.1"/>
    <property type="molecule type" value="Genomic_DNA"/>
</dbReference>
<evidence type="ECO:0008006" key="3">
    <source>
        <dbReference type="Google" id="ProtNLM"/>
    </source>
</evidence>
<accession>A0ABT2RQ83</accession>
<proteinExistence type="predicted"/>
<sequence length="62" mass="6898">MAKQFITAAEIAETLGVSLTKSYSIIRELNGELQSRGFITVRGKTSRAFFNEKLYLGKEQVG</sequence>
<protein>
    <recommendedName>
        <fullName evidence="3">DNA-binding protein</fullName>
    </recommendedName>
</protein>
<comment type="caution">
    <text evidence="1">The sequence shown here is derived from an EMBL/GenBank/DDBJ whole genome shotgun (WGS) entry which is preliminary data.</text>
</comment>
<keyword evidence="2" id="KW-1185">Reference proteome</keyword>
<gene>
    <name evidence="1" type="ORF">OCV99_13745</name>
</gene>
<organism evidence="1 2">
    <name type="scientific">Dorea acetigenes</name>
    <dbReference type="NCBI Taxonomy" id="2981787"/>
    <lineage>
        <taxon>Bacteria</taxon>
        <taxon>Bacillati</taxon>
        <taxon>Bacillota</taxon>
        <taxon>Clostridia</taxon>
        <taxon>Lachnospirales</taxon>
        <taxon>Lachnospiraceae</taxon>
        <taxon>Dorea</taxon>
    </lineage>
</organism>